<feature type="transmembrane region" description="Helical" evidence="11">
    <location>
        <begin position="190"/>
        <end position="210"/>
    </location>
</feature>
<evidence type="ECO:0000256" key="3">
    <source>
        <dbReference type="ARBA" id="ARBA00022448"/>
    </source>
</evidence>
<dbReference type="GO" id="GO:0008324">
    <property type="term" value="F:monoatomic cation transmembrane transporter activity"/>
    <property type="evidence" value="ECO:0007669"/>
    <property type="project" value="InterPro"/>
</dbReference>
<keyword evidence="9" id="KW-0406">Ion transport</keyword>
<keyword evidence="6 11" id="KW-0812">Transmembrane</keyword>
<feature type="transmembrane region" description="Helical" evidence="11">
    <location>
        <begin position="372"/>
        <end position="391"/>
    </location>
</feature>
<dbReference type="RefSeq" id="WP_172807501.1">
    <property type="nucleotide sequence ID" value="NZ_BMIO01000007.1"/>
</dbReference>
<feature type="transmembrane region" description="Helical" evidence="11">
    <location>
        <begin position="32"/>
        <end position="48"/>
    </location>
</feature>
<dbReference type="PANTHER" id="PTHR46157:SF4">
    <property type="entry name" value="K(+) EFFLUX ANTIPORTER 3, CHLOROPLASTIC"/>
    <property type="match status" value="1"/>
</dbReference>
<dbReference type="InterPro" id="IPR038770">
    <property type="entry name" value="Na+/solute_symporter_sf"/>
</dbReference>
<keyword evidence="14" id="KW-1185">Reference proteome</keyword>
<dbReference type="GO" id="GO:0006813">
    <property type="term" value="P:potassium ion transport"/>
    <property type="evidence" value="ECO:0007669"/>
    <property type="project" value="UniProtKB-KW"/>
</dbReference>
<dbReference type="InterPro" id="IPR004771">
    <property type="entry name" value="K/H_exchanger"/>
</dbReference>
<dbReference type="Pfam" id="PF00999">
    <property type="entry name" value="Na_H_Exchanger"/>
    <property type="match status" value="1"/>
</dbReference>
<dbReference type="GO" id="GO:0012505">
    <property type="term" value="C:endomembrane system"/>
    <property type="evidence" value="ECO:0007669"/>
    <property type="project" value="UniProtKB-SubCell"/>
</dbReference>
<sequence>MHPQIPYLREILIFLAAAGLIMPFARKFRISPVLGFLCIGLLIGPYGLGKLTSAVPELRLFVITETTGIEAIGELGVIFLLFSIGLEMSFQRIWSMRRDVFGLGLAQIMVSAAVIGLFSFSLGFSGAVSVLLGLCLALSSTAIVIQLLSEQLRLSSAAGRTAFSVLLMQDLAVVPILFLITLFAGQTSSATGAALLALLEAAAVLVAIFVTGRFLVRPLLRFAGGSGSQELFMACVLLLIIGTSAITAAVGLSMALGAFLAGLLFSATEYRHQVHNDIEPFKGLLLALFFISVGMQLDVSSIWPQIEGIVLAAIALITIKALIMFVLARAFGHSRAVSAETGILLGEGGEFALIAVSASVAAQIMPENVAEFVIPVVVLSMFAAPLLAIAGRRAGRWIAASDANDAVSSDRETATDRVVIGGFGRVGMAIGRILEEQRIAYLAIDRDPELVMRQRKAGVPIYFGNANNDRFLHDIGIEKAIAFISTMDESDGAAEVVDDLHRHHPHLPIFARARDPAHARVLRSRGADLAIPETTETGLQLTEAVLQASGLPDELARSIIEKERSSTP</sequence>
<dbReference type="EMBL" id="BMIO01000007">
    <property type="protein sequence ID" value="GGD49277.1"/>
    <property type="molecule type" value="Genomic_DNA"/>
</dbReference>
<dbReference type="InterPro" id="IPR006153">
    <property type="entry name" value="Cation/H_exchanger_TM"/>
</dbReference>
<keyword evidence="4" id="KW-0050">Antiport</keyword>
<keyword evidence="7" id="KW-0630">Potassium</keyword>
<dbReference type="Pfam" id="PF02254">
    <property type="entry name" value="TrkA_N"/>
    <property type="match status" value="1"/>
</dbReference>
<feature type="domain" description="RCK N-terminal" evidence="12">
    <location>
        <begin position="415"/>
        <end position="532"/>
    </location>
</feature>
<evidence type="ECO:0000256" key="5">
    <source>
        <dbReference type="ARBA" id="ARBA00022538"/>
    </source>
</evidence>
<evidence type="ECO:0000256" key="8">
    <source>
        <dbReference type="ARBA" id="ARBA00022989"/>
    </source>
</evidence>
<evidence type="ECO:0000313" key="14">
    <source>
        <dbReference type="Proteomes" id="UP000598997"/>
    </source>
</evidence>
<organism evidence="13 14">
    <name type="scientific">Croceicoccus pelagius</name>
    <dbReference type="NCBI Taxonomy" id="1703341"/>
    <lineage>
        <taxon>Bacteria</taxon>
        <taxon>Pseudomonadati</taxon>
        <taxon>Pseudomonadota</taxon>
        <taxon>Alphaproteobacteria</taxon>
        <taxon>Sphingomonadales</taxon>
        <taxon>Erythrobacteraceae</taxon>
        <taxon>Croceicoccus</taxon>
    </lineage>
</organism>
<evidence type="ECO:0000256" key="6">
    <source>
        <dbReference type="ARBA" id="ARBA00022692"/>
    </source>
</evidence>
<feature type="transmembrane region" description="Helical" evidence="11">
    <location>
        <begin position="126"/>
        <end position="149"/>
    </location>
</feature>
<evidence type="ECO:0000256" key="4">
    <source>
        <dbReference type="ARBA" id="ARBA00022449"/>
    </source>
</evidence>
<feature type="transmembrane region" description="Helical" evidence="11">
    <location>
        <begin position="309"/>
        <end position="331"/>
    </location>
</feature>
<evidence type="ECO:0000256" key="9">
    <source>
        <dbReference type="ARBA" id="ARBA00023065"/>
    </source>
</evidence>
<keyword evidence="8 11" id="KW-1133">Transmembrane helix</keyword>
<gene>
    <name evidence="13" type="ORF">GCM10010989_24410</name>
</gene>
<feature type="transmembrane region" description="Helical" evidence="11">
    <location>
        <begin position="6"/>
        <end position="25"/>
    </location>
</feature>
<dbReference type="InterPro" id="IPR036291">
    <property type="entry name" value="NAD(P)-bd_dom_sf"/>
</dbReference>
<keyword evidence="3" id="KW-0813">Transport</keyword>
<dbReference type="Gene3D" id="3.40.50.720">
    <property type="entry name" value="NAD(P)-binding Rossmann-like Domain"/>
    <property type="match status" value="1"/>
</dbReference>
<dbReference type="GO" id="GO:0015297">
    <property type="term" value="F:antiporter activity"/>
    <property type="evidence" value="ECO:0007669"/>
    <property type="project" value="UniProtKB-KW"/>
</dbReference>
<feature type="transmembrane region" description="Helical" evidence="11">
    <location>
        <begin position="283"/>
        <end position="303"/>
    </location>
</feature>
<dbReference type="InterPro" id="IPR003148">
    <property type="entry name" value="RCK_N"/>
</dbReference>
<reference evidence="13 14" key="1">
    <citation type="journal article" date="2014" name="Int. J. Syst. Evol. Microbiol.">
        <title>Complete genome sequence of Corynebacterium casei LMG S-19264T (=DSM 44701T), isolated from a smear-ripened cheese.</title>
        <authorList>
            <consortium name="US DOE Joint Genome Institute (JGI-PGF)"/>
            <person name="Walter F."/>
            <person name="Albersmeier A."/>
            <person name="Kalinowski J."/>
            <person name="Ruckert C."/>
        </authorList>
    </citation>
    <scope>NUCLEOTIDE SEQUENCE [LARGE SCALE GENOMIC DNA]</scope>
    <source>
        <strain evidence="13 14">CGMCC 1.15358</strain>
    </source>
</reference>
<feature type="transmembrane region" description="Helical" evidence="11">
    <location>
        <begin position="100"/>
        <end position="120"/>
    </location>
</feature>
<dbReference type="GO" id="GO:1902600">
    <property type="term" value="P:proton transmembrane transport"/>
    <property type="evidence" value="ECO:0007669"/>
    <property type="project" value="InterPro"/>
</dbReference>
<evidence type="ECO:0000256" key="1">
    <source>
        <dbReference type="ARBA" id="ARBA00004127"/>
    </source>
</evidence>
<evidence type="ECO:0000259" key="12">
    <source>
        <dbReference type="PROSITE" id="PS51201"/>
    </source>
</evidence>
<protein>
    <submittedName>
        <fullName evidence="13">Potassium transporter TrkA</fullName>
    </submittedName>
</protein>
<proteinExistence type="inferred from homology"/>
<feature type="transmembrane region" description="Helical" evidence="11">
    <location>
        <begin position="343"/>
        <end position="366"/>
    </location>
</feature>
<dbReference type="AlphaFoldDB" id="A0A916YK55"/>
<comment type="similarity">
    <text evidence="2">Belongs to the monovalent cation:proton antiporter 2 (CPA2) transporter (TC 2.A.37) family.</text>
</comment>
<dbReference type="NCBIfam" id="TIGR00932">
    <property type="entry name" value="2a37"/>
    <property type="match status" value="1"/>
</dbReference>
<feature type="transmembrane region" description="Helical" evidence="11">
    <location>
        <begin position="161"/>
        <end position="184"/>
    </location>
</feature>
<dbReference type="PROSITE" id="PS51201">
    <property type="entry name" value="RCK_N"/>
    <property type="match status" value="1"/>
</dbReference>
<name>A0A916YK55_9SPHN</name>
<dbReference type="PANTHER" id="PTHR46157">
    <property type="entry name" value="K(+) EFFLUX ANTIPORTER 3, CHLOROPLASTIC"/>
    <property type="match status" value="1"/>
</dbReference>
<keyword evidence="5" id="KW-0633">Potassium transport</keyword>
<dbReference type="Gene3D" id="1.20.1530.20">
    <property type="match status" value="1"/>
</dbReference>
<dbReference type="SUPFAM" id="SSF51735">
    <property type="entry name" value="NAD(P)-binding Rossmann-fold domains"/>
    <property type="match status" value="1"/>
</dbReference>
<feature type="transmembrane region" description="Helical" evidence="11">
    <location>
        <begin position="68"/>
        <end position="88"/>
    </location>
</feature>
<evidence type="ECO:0000256" key="11">
    <source>
        <dbReference type="SAM" id="Phobius"/>
    </source>
</evidence>
<feature type="transmembrane region" description="Helical" evidence="11">
    <location>
        <begin position="254"/>
        <end position="271"/>
    </location>
</feature>
<evidence type="ECO:0000256" key="7">
    <source>
        <dbReference type="ARBA" id="ARBA00022958"/>
    </source>
</evidence>
<accession>A0A916YK55</accession>
<comment type="caution">
    <text evidence="13">The sequence shown here is derived from an EMBL/GenBank/DDBJ whole genome shotgun (WGS) entry which is preliminary data.</text>
</comment>
<comment type="subcellular location">
    <subcellularLocation>
        <location evidence="1">Endomembrane system</location>
        <topology evidence="1">Multi-pass membrane protein</topology>
    </subcellularLocation>
</comment>
<evidence type="ECO:0000256" key="2">
    <source>
        <dbReference type="ARBA" id="ARBA00005551"/>
    </source>
</evidence>
<dbReference type="FunFam" id="3.40.50.720:FF:000036">
    <property type="entry name" value="Glutathione-regulated potassium-efflux system protein KefB"/>
    <property type="match status" value="1"/>
</dbReference>
<evidence type="ECO:0000313" key="13">
    <source>
        <dbReference type="EMBL" id="GGD49277.1"/>
    </source>
</evidence>
<keyword evidence="10 11" id="KW-0472">Membrane</keyword>
<dbReference type="Proteomes" id="UP000598997">
    <property type="component" value="Unassembled WGS sequence"/>
</dbReference>
<evidence type="ECO:0000256" key="10">
    <source>
        <dbReference type="ARBA" id="ARBA00023136"/>
    </source>
</evidence>
<dbReference type="GO" id="GO:0005886">
    <property type="term" value="C:plasma membrane"/>
    <property type="evidence" value="ECO:0007669"/>
    <property type="project" value="TreeGrafter"/>
</dbReference>